<accession>A0A6A3A3M9</accession>
<dbReference type="Proteomes" id="UP000436088">
    <property type="component" value="Unassembled WGS sequence"/>
</dbReference>
<dbReference type="GO" id="GO:0003886">
    <property type="term" value="F:DNA (cytosine-5-)-methyltransferase activity"/>
    <property type="evidence" value="ECO:0007669"/>
    <property type="project" value="TreeGrafter"/>
</dbReference>
<name>A0A6A3A3M9_HIBSY</name>
<proteinExistence type="predicted"/>
<protein>
    <submittedName>
        <fullName evidence="2">Uncharacterized protein</fullName>
    </submittedName>
</protein>
<gene>
    <name evidence="2" type="ORF">F3Y22_tig00110597pilonHSYRG00869</name>
</gene>
<reference evidence="2" key="1">
    <citation type="submission" date="2019-09" db="EMBL/GenBank/DDBJ databases">
        <title>Draft genome information of white flower Hibiscus syriacus.</title>
        <authorList>
            <person name="Kim Y.-M."/>
        </authorList>
    </citation>
    <scope>NUCLEOTIDE SEQUENCE [LARGE SCALE GENOMIC DNA]</scope>
    <source>
        <strain evidence="2">YM2019G1</strain>
    </source>
</reference>
<sequence>MQHVDSDNNSSDYEVIFQDDFIDIEKLTDFICAAQISKVADALLLVEDRNPLCNDPNYKKRLNSSYDFWERNKQKKLEKKLLNEDDHAVHLSIPIIGSGVLTEPDQITQRTLPEDAIGSSKLTERICKALEVYDDEPPSSVHKYILDECRKWNLVWVGRNKVAPFEPDEVEMLLEVALYCLGIPLKTNVQELNDDRLEQLMSRFGGFDLVVGHNGYNPDKENNRHGRGSNDASRLEPVSQYNQSADGGLVHSHNIP</sequence>
<organism evidence="2 3">
    <name type="scientific">Hibiscus syriacus</name>
    <name type="common">Rose of Sharon</name>
    <dbReference type="NCBI Taxonomy" id="106335"/>
    <lineage>
        <taxon>Eukaryota</taxon>
        <taxon>Viridiplantae</taxon>
        <taxon>Streptophyta</taxon>
        <taxon>Embryophyta</taxon>
        <taxon>Tracheophyta</taxon>
        <taxon>Spermatophyta</taxon>
        <taxon>Magnoliopsida</taxon>
        <taxon>eudicotyledons</taxon>
        <taxon>Gunneridae</taxon>
        <taxon>Pentapetalae</taxon>
        <taxon>rosids</taxon>
        <taxon>malvids</taxon>
        <taxon>Malvales</taxon>
        <taxon>Malvaceae</taxon>
        <taxon>Malvoideae</taxon>
        <taxon>Hibiscus</taxon>
    </lineage>
</organism>
<dbReference type="PANTHER" id="PTHR23068">
    <property type="entry name" value="DNA CYTOSINE-5- -METHYLTRANSFERASE 3-RELATED"/>
    <property type="match status" value="1"/>
</dbReference>
<dbReference type="GO" id="GO:0005634">
    <property type="term" value="C:nucleus"/>
    <property type="evidence" value="ECO:0007669"/>
    <property type="project" value="TreeGrafter"/>
</dbReference>
<evidence type="ECO:0000313" key="2">
    <source>
        <dbReference type="EMBL" id="KAE8698798.1"/>
    </source>
</evidence>
<evidence type="ECO:0000313" key="3">
    <source>
        <dbReference type="Proteomes" id="UP000436088"/>
    </source>
</evidence>
<keyword evidence="3" id="KW-1185">Reference proteome</keyword>
<dbReference type="PANTHER" id="PTHR23068:SF25">
    <property type="entry name" value="DNA (CYTOSINE-5)-METHYLTRANSFERASE DRM2"/>
    <property type="match status" value="1"/>
</dbReference>
<comment type="caution">
    <text evidence="2">The sequence shown here is derived from an EMBL/GenBank/DDBJ whole genome shotgun (WGS) entry which is preliminary data.</text>
</comment>
<dbReference type="InterPro" id="IPR050390">
    <property type="entry name" value="C5-Methyltransferase"/>
</dbReference>
<dbReference type="EMBL" id="VEPZ02001044">
    <property type="protein sequence ID" value="KAE8698798.1"/>
    <property type="molecule type" value="Genomic_DNA"/>
</dbReference>
<feature type="region of interest" description="Disordered" evidence="1">
    <location>
        <begin position="215"/>
        <end position="235"/>
    </location>
</feature>
<dbReference type="AlphaFoldDB" id="A0A6A3A3M9"/>
<evidence type="ECO:0000256" key="1">
    <source>
        <dbReference type="SAM" id="MobiDB-lite"/>
    </source>
</evidence>